<dbReference type="Gene3D" id="3.10.450.350">
    <property type="match status" value="1"/>
</dbReference>
<keyword evidence="2" id="KW-1133">Transmembrane helix</keyword>
<evidence type="ECO:0000256" key="1">
    <source>
        <dbReference type="SAM" id="MobiDB-lite"/>
    </source>
</evidence>
<evidence type="ECO:0000256" key="2">
    <source>
        <dbReference type="SAM" id="Phobius"/>
    </source>
</evidence>
<dbReference type="GO" id="GO:0004222">
    <property type="term" value="F:metalloendopeptidase activity"/>
    <property type="evidence" value="ECO:0007669"/>
    <property type="project" value="TreeGrafter"/>
</dbReference>
<dbReference type="SUPFAM" id="SSF51261">
    <property type="entry name" value="Duplicated hybrid motif"/>
    <property type="match status" value="1"/>
</dbReference>
<gene>
    <name evidence="4" type="ORF">KEG57_07285</name>
</gene>
<sequence length="692" mass="72727">MRQSKKAYVFKYFDRGGCSNVHMHAALAAFVCSGYVHPVADVPEPIIPVEERAGPQAPELDDMNDPSPEPGGSVADASRSKRPRLVVPLRRREAEGPPAAPRGPLSGLAGGGAGPSPSSGLEGPSARPLPRAHGGVHLTPRMTAIFGGLFGLATVTSIIALLIQVVPPRNERALIAGAALTHQASTPENTQGGPNALPTKKKREPVPGPWRLSELAKDPAVQIVSGTIDRKSFVEALAEKDVPKAQTYRIMKAFEGTRKFDKCGRKDKFFVALDRATKRVRAFEYEVSSLEVYQAREDQNGILAGTRLDMKVAEAEVVSAFYVSKDLVASYQAGGLEDGIIATIDDALGGRISSEAFEEGSTVRVIAVEETALGMFARYKKIVALEYRPADPAEKPIRIYFFNGQEARGYWDDHGKQPYSGGWRSPVPGAPVTSHFNPKRMHPVLKKLMPHNGTDLGAPTGTPVYSAYKGTVDWVGPAGPSGNLVTIMHPNGVQTGYAHLSRFAAGIKVGMKIGVHQLVGYVGSTGRSTGPHLHFSAKKDGKFFDALTLQMDGERVLPPGDRAAFLEVKAELDRRLDAIPLPEPPPEKPAPAAAAPGAPPSPAGSAAAPAAPGAPPSQPAGEPAAATPPGFVEETGDDDDEGGGIPIPAPLLNGLPMGPSSATPIAGPGKKPPAGPAPEAPPDDPGEESEAH</sequence>
<keyword evidence="2" id="KW-0812">Transmembrane</keyword>
<dbReference type="InterPro" id="IPR050570">
    <property type="entry name" value="Cell_wall_metabolism_enzyme"/>
</dbReference>
<feature type="compositionally biased region" description="Polar residues" evidence="1">
    <location>
        <begin position="184"/>
        <end position="193"/>
    </location>
</feature>
<dbReference type="InterPro" id="IPR011055">
    <property type="entry name" value="Dup_hybrid_motif"/>
</dbReference>
<evidence type="ECO:0000259" key="3">
    <source>
        <dbReference type="Pfam" id="PF01551"/>
    </source>
</evidence>
<feature type="region of interest" description="Disordered" evidence="1">
    <location>
        <begin position="55"/>
        <end position="134"/>
    </location>
</feature>
<feature type="transmembrane region" description="Helical" evidence="2">
    <location>
        <begin position="144"/>
        <end position="166"/>
    </location>
</feature>
<protein>
    <submittedName>
        <fullName evidence="4">M23 family metallopeptidase</fullName>
    </submittedName>
</protein>
<dbReference type="AlphaFoldDB" id="A0A9X3X2L6"/>
<feature type="compositionally biased region" description="Acidic residues" evidence="1">
    <location>
        <begin position="681"/>
        <end position="692"/>
    </location>
</feature>
<keyword evidence="5" id="KW-1185">Reference proteome</keyword>
<feature type="region of interest" description="Disordered" evidence="1">
    <location>
        <begin position="578"/>
        <end position="692"/>
    </location>
</feature>
<dbReference type="Pfam" id="PF01551">
    <property type="entry name" value="Peptidase_M23"/>
    <property type="match status" value="1"/>
</dbReference>
<dbReference type="RefSeq" id="WP_272458328.1">
    <property type="nucleotide sequence ID" value="NZ_JAGTJJ010000002.1"/>
</dbReference>
<keyword evidence="2" id="KW-0472">Membrane</keyword>
<accession>A0A9X3X2L6</accession>
<dbReference type="InterPro" id="IPR016047">
    <property type="entry name" value="M23ase_b-sheet_dom"/>
</dbReference>
<feature type="compositionally biased region" description="Low complexity" evidence="1">
    <location>
        <begin position="115"/>
        <end position="126"/>
    </location>
</feature>
<feature type="compositionally biased region" description="Low complexity" evidence="1">
    <location>
        <begin position="619"/>
        <end position="630"/>
    </location>
</feature>
<dbReference type="PANTHER" id="PTHR21666">
    <property type="entry name" value="PEPTIDASE-RELATED"/>
    <property type="match status" value="1"/>
</dbReference>
<proteinExistence type="predicted"/>
<dbReference type="Gene3D" id="2.70.70.10">
    <property type="entry name" value="Glucose Permease (Domain IIA)"/>
    <property type="match status" value="1"/>
</dbReference>
<comment type="caution">
    <text evidence="4">The sequence shown here is derived from an EMBL/GenBank/DDBJ whole genome shotgun (WGS) entry which is preliminary data.</text>
</comment>
<organism evidence="4 5">
    <name type="scientific">Polyangium jinanense</name>
    <dbReference type="NCBI Taxonomy" id="2829994"/>
    <lineage>
        <taxon>Bacteria</taxon>
        <taxon>Pseudomonadati</taxon>
        <taxon>Myxococcota</taxon>
        <taxon>Polyangia</taxon>
        <taxon>Polyangiales</taxon>
        <taxon>Polyangiaceae</taxon>
        <taxon>Polyangium</taxon>
    </lineage>
</organism>
<dbReference type="EMBL" id="JAGTJJ010000002">
    <property type="protein sequence ID" value="MDC3980291.1"/>
    <property type="molecule type" value="Genomic_DNA"/>
</dbReference>
<evidence type="ECO:0000313" key="5">
    <source>
        <dbReference type="Proteomes" id="UP001151081"/>
    </source>
</evidence>
<dbReference type="Proteomes" id="UP001151081">
    <property type="component" value="Unassembled WGS sequence"/>
</dbReference>
<dbReference type="CDD" id="cd12797">
    <property type="entry name" value="M23_peptidase"/>
    <property type="match status" value="1"/>
</dbReference>
<reference evidence="4 5" key="1">
    <citation type="submission" date="2021-04" db="EMBL/GenBank/DDBJ databases">
        <title>Genome analysis of Polyangium sp.</title>
        <authorList>
            <person name="Li Y."/>
            <person name="Wang J."/>
        </authorList>
    </citation>
    <scope>NUCLEOTIDE SEQUENCE [LARGE SCALE GENOMIC DNA]</scope>
    <source>
        <strain evidence="4 5">SDU14</strain>
    </source>
</reference>
<feature type="compositionally biased region" description="Pro residues" evidence="1">
    <location>
        <begin position="670"/>
        <end position="680"/>
    </location>
</feature>
<feature type="region of interest" description="Disordered" evidence="1">
    <location>
        <begin position="184"/>
        <end position="211"/>
    </location>
</feature>
<name>A0A9X3X2L6_9BACT</name>
<evidence type="ECO:0000313" key="4">
    <source>
        <dbReference type="EMBL" id="MDC3980291.1"/>
    </source>
</evidence>
<dbReference type="PANTHER" id="PTHR21666:SF270">
    <property type="entry name" value="MUREIN HYDROLASE ACTIVATOR ENVC"/>
    <property type="match status" value="1"/>
</dbReference>
<feature type="domain" description="M23ase beta-sheet core" evidence="3">
    <location>
        <begin position="450"/>
        <end position="545"/>
    </location>
</feature>